<evidence type="ECO:0000313" key="3">
    <source>
        <dbReference type="WBParaSite" id="MhA1_Contig1903.frz3.gene2"/>
    </source>
</evidence>
<dbReference type="AlphaFoldDB" id="A0A1I8BCZ8"/>
<keyword evidence="2" id="KW-1185">Reference proteome</keyword>
<name>A0A1I8BCZ8_MELHA</name>
<evidence type="ECO:0000313" key="2">
    <source>
        <dbReference type="Proteomes" id="UP000095281"/>
    </source>
</evidence>
<dbReference type="Proteomes" id="UP000095281">
    <property type="component" value="Unplaced"/>
</dbReference>
<proteinExistence type="predicted"/>
<reference evidence="3" key="1">
    <citation type="submission" date="2016-11" db="UniProtKB">
        <authorList>
            <consortium name="WormBaseParasite"/>
        </authorList>
    </citation>
    <scope>IDENTIFICATION</scope>
</reference>
<accession>A0A1I8BCZ8</accession>
<evidence type="ECO:0000256" key="1">
    <source>
        <dbReference type="SAM" id="MobiDB-lite"/>
    </source>
</evidence>
<dbReference type="WBParaSite" id="MhA1_Contig1903.frz3.gene2">
    <property type="protein sequence ID" value="MhA1_Contig1903.frz3.gene2"/>
    <property type="gene ID" value="MhA1_Contig1903.frz3.gene2"/>
</dbReference>
<organism evidence="2 3">
    <name type="scientific">Meloidogyne hapla</name>
    <name type="common">Root-knot nematode worm</name>
    <dbReference type="NCBI Taxonomy" id="6305"/>
    <lineage>
        <taxon>Eukaryota</taxon>
        <taxon>Metazoa</taxon>
        <taxon>Ecdysozoa</taxon>
        <taxon>Nematoda</taxon>
        <taxon>Chromadorea</taxon>
        <taxon>Rhabditida</taxon>
        <taxon>Tylenchina</taxon>
        <taxon>Tylenchomorpha</taxon>
        <taxon>Tylenchoidea</taxon>
        <taxon>Meloidogynidae</taxon>
        <taxon>Meloidogyninae</taxon>
        <taxon>Meloidogyne</taxon>
    </lineage>
</organism>
<feature type="region of interest" description="Disordered" evidence="1">
    <location>
        <begin position="113"/>
        <end position="135"/>
    </location>
</feature>
<sequence>MGKVTRSRSSSVECDVPFSGTDVEVEAVKKFMIGSGPNTRWVRSESKHKIGKEYLRCSMSKKDENGHRNCEMMMFIKFGDENCIKVTKGKHLCHEMNKDPGIAAALHFSVGDDNNDKKEPKAAAGVSVPDTNYEM</sequence>
<protein>
    <submittedName>
        <fullName evidence="3">FLYWCH-type domain-containing protein</fullName>
    </submittedName>
</protein>